<protein>
    <submittedName>
        <fullName evidence="2">TniQ family protein</fullName>
    </submittedName>
</protein>
<reference evidence="2" key="1">
    <citation type="journal article" date="2022" name="ISME J.">
        <title>Identification of active gaseous-alkane degraders at natural gas seeps.</title>
        <authorList>
            <person name="Farhan Ul Haque M."/>
            <person name="Hernandez M."/>
            <person name="Crombie A.T."/>
            <person name="Murrell J.C."/>
        </authorList>
    </citation>
    <scope>NUCLEOTIDE SEQUENCE</scope>
    <source>
        <strain evidence="2">PC2</strain>
    </source>
</reference>
<evidence type="ECO:0000313" key="2">
    <source>
        <dbReference type="EMBL" id="MCI4684964.1"/>
    </source>
</evidence>
<dbReference type="Pfam" id="PF06527">
    <property type="entry name" value="TniQ"/>
    <property type="match status" value="1"/>
</dbReference>
<dbReference type="InterPro" id="IPR009492">
    <property type="entry name" value="TniQ"/>
</dbReference>
<name>A0ABS9ZBJ9_9HYPH</name>
<comment type="caution">
    <text evidence="2">The sequence shown here is derived from an EMBL/GenBank/DDBJ whole genome shotgun (WGS) entry which is preliminary data.</text>
</comment>
<feature type="domain" description="TniQ" evidence="1">
    <location>
        <begin position="16"/>
        <end position="134"/>
    </location>
</feature>
<accession>A0ABS9ZBJ9</accession>
<dbReference type="EMBL" id="JAIVFP010000002">
    <property type="protein sequence ID" value="MCI4684964.1"/>
    <property type="molecule type" value="Genomic_DNA"/>
</dbReference>
<gene>
    <name evidence="2" type="ORF">K2U94_19690</name>
</gene>
<dbReference type="Proteomes" id="UP001139104">
    <property type="component" value="Unassembled WGS sequence"/>
</dbReference>
<evidence type="ECO:0000313" key="3">
    <source>
        <dbReference type="Proteomes" id="UP001139104"/>
    </source>
</evidence>
<sequence length="298" mass="33106">MSCGIEPNAKPLPVVLNAARDELLSSWLARHARFYGVTGPFFAKWLGLGDTRLSALDRRLGLGQVALLAERFRCDPAALIDMTHIDKSDGQVSDLISRGRRPQICHPCADRYGQDGAEGAVPKHWSKAWRITCPACGLAFTDTNEHHASRATLLETTPFDDLWSEAIAGEQIVERYLADGGHDESSPIAILKLLLVQTWKPITRDLEHPVVGWVLGTLFPDFDARARPIKRRVTHAAITTLPIEFRPALLAGLARVLANPAVLRELRRATLLRGQRNFDKFCREAKFELPEAADTSHQ</sequence>
<keyword evidence="3" id="KW-1185">Reference proteome</keyword>
<evidence type="ECO:0000259" key="1">
    <source>
        <dbReference type="Pfam" id="PF06527"/>
    </source>
</evidence>
<dbReference type="RefSeq" id="WP_243068993.1">
    <property type="nucleotide sequence ID" value="NZ_JAIVFK010000051.1"/>
</dbReference>
<proteinExistence type="predicted"/>
<organism evidence="2 3">
    <name type="scientific">Candidatus Rhodoblastus alkanivorans</name>
    <dbReference type="NCBI Taxonomy" id="2954117"/>
    <lineage>
        <taxon>Bacteria</taxon>
        <taxon>Pseudomonadati</taxon>
        <taxon>Pseudomonadota</taxon>
        <taxon>Alphaproteobacteria</taxon>
        <taxon>Hyphomicrobiales</taxon>
        <taxon>Rhodoblastaceae</taxon>
        <taxon>Rhodoblastus</taxon>
    </lineage>
</organism>